<accession>A0ABT3A944</accession>
<dbReference type="Proteomes" id="UP001652504">
    <property type="component" value="Unassembled WGS sequence"/>
</dbReference>
<keyword evidence="2" id="KW-1185">Reference proteome</keyword>
<evidence type="ECO:0000313" key="1">
    <source>
        <dbReference type="EMBL" id="MCV2884797.1"/>
    </source>
</evidence>
<gene>
    <name evidence="1" type="ORF">OE749_08820</name>
</gene>
<proteinExistence type="predicted"/>
<sequence length="133" mass="15501">MTFSFKKNSQNEFTKPIHIRYETQIPQIDDDHDDFYNIVMGTKSIDWAYEEEVRVTRQINQTLSFCDVDKDGKAIHLFDIPPSLFGAIYLGANSDAELGSVMRKELKDKNIDIPIFKGTILSDQFKLTWERVY</sequence>
<dbReference type="EMBL" id="JAOWKX010000004">
    <property type="protein sequence ID" value="MCV2884797.1"/>
    <property type="molecule type" value="Genomic_DNA"/>
</dbReference>
<protein>
    <submittedName>
        <fullName evidence="1">Uncharacterized protein</fullName>
    </submittedName>
</protein>
<comment type="caution">
    <text evidence="1">The sequence shown here is derived from an EMBL/GenBank/DDBJ whole genome shotgun (WGS) entry which is preliminary data.</text>
</comment>
<organism evidence="1 2">
    <name type="scientific">Fluctibacter corallii</name>
    <dbReference type="NCBI Taxonomy" id="2984329"/>
    <lineage>
        <taxon>Bacteria</taxon>
        <taxon>Pseudomonadati</taxon>
        <taxon>Pseudomonadota</taxon>
        <taxon>Gammaproteobacteria</taxon>
        <taxon>Alteromonadales</taxon>
        <taxon>Alteromonadaceae</taxon>
        <taxon>Fluctibacter</taxon>
    </lineage>
</organism>
<reference evidence="1 2" key="1">
    <citation type="submission" date="2022-10" db="EMBL/GenBank/DDBJ databases">
        <title>Aestuariibacter sp. AA17 isolated from Montipora capitata coral fragment.</title>
        <authorList>
            <person name="Emsley S.A."/>
            <person name="Pfannmuller K.M."/>
            <person name="Loughran R.M."/>
            <person name="Shlafstein M."/>
            <person name="Papke E."/>
            <person name="Saw J.H."/>
            <person name="Ushijima B."/>
            <person name="Videau P."/>
        </authorList>
    </citation>
    <scope>NUCLEOTIDE SEQUENCE [LARGE SCALE GENOMIC DNA]</scope>
    <source>
        <strain evidence="1 2">AA17</strain>
    </source>
</reference>
<dbReference type="RefSeq" id="WP_263712081.1">
    <property type="nucleotide sequence ID" value="NZ_JAOWKX010000004.1"/>
</dbReference>
<name>A0ABT3A944_9ALTE</name>
<evidence type="ECO:0000313" key="2">
    <source>
        <dbReference type="Proteomes" id="UP001652504"/>
    </source>
</evidence>